<reference evidence="2" key="2">
    <citation type="submission" date="2025-09" db="UniProtKB">
        <authorList>
            <consortium name="Ensembl"/>
        </authorList>
    </citation>
    <scope>IDENTIFICATION</scope>
</reference>
<keyword evidence="3" id="KW-1185">Reference proteome</keyword>
<evidence type="ECO:0000256" key="1">
    <source>
        <dbReference type="SAM" id="MobiDB-lite"/>
    </source>
</evidence>
<protein>
    <submittedName>
        <fullName evidence="2">Uncharacterized protein</fullName>
    </submittedName>
</protein>
<accession>A0A8C0F8F3</accession>
<sequence>MSSDEEKSTSPVLPKDSVWGSSASSDLQVGKRHPHLVHCHGILFDKG</sequence>
<organism evidence="2 3">
    <name type="scientific">Bubo bubo</name>
    <name type="common">Eurasian eagle-owl</name>
    <name type="synonym">Strix bubo</name>
    <dbReference type="NCBI Taxonomy" id="30461"/>
    <lineage>
        <taxon>Eukaryota</taxon>
        <taxon>Metazoa</taxon>
        <taxon>Chordata</taxon>
        <taxon>Craniata</taxon>
        <taxon>Vertebrata</taxon>
        <taxon>Euteleostomi</taxon>
        <taxon>Archelosauria</taxon>
        <taxon>Archosauria</taxon>
        <taxon>Dinosauria</taxon>
        <taxon>Saurischia</taxon>
        <taxon>Theropoda</taxon>
        <taxon>Coelurosauria</taxon>
        <taxon>Aves</taxon>
        <taxon>Neognathae</taxon>
        <taxon>Neoaves</taxon>
        <taxon>Telluraves</taxon>
        <taxon>Strigiformes</taxon>
        <taxon>Strigidae</taxon>
        <taxon>Bubo</taxon>
    </lineage>
</organism>
<proteinExistence type="predicted"/>
<evidence type="ECO:0000313" key="2">
    <source>
        <dbReference type="Ensembl" id="ENSBOBP00000015434.1"/>
    </source>
</evidence>
<dbReference type="Ensembl" id="ENSBOBT00000015779.1">
    <property type="protein sequence ID" value="ENSBOBP00000015434.1"/>
    <property type="gene ID" value="ENSBOBG00000009699.1"/>
</dbReference>
<dbReference type="Proteomes" id="UP000694567">
    <property type="component" value="Unplaced"/>
</dbReference>
<feature type="region of interest" description="Disordered" evidence="1">
    <location>
        <begin position="1"/>
        <end position="31"/>
    </location>
</feature>
<evidence type="ECO:0000313" key="3">
    <source>
        <dbReference type="Proteomes" id="UP000694567"/>
    </source>
</evidence>
<name>A0A8C0F8F3_BUBBB</name>
<dbReference type="AlphaFoldDB" id="A0A8C0F8F3"/>
<reference evidence="2" key="1">
    <citation type="submission" date="2025-08" db="UniProtKB">
        <authorList>
            <consortium name="Ensembl"/>
        </authorList>
    </citation>
    <scope>IDENTIFICATION</scope>
</reference>